<name>A0A897ML90_9EURY</name>
<dbReference type="KEGG" id="hara:AArcS_0117"/>
<accession>A0A897ML90</accession>
<dbReference type="EMBL" id="CP064786">
    <property type="protein sequence ID" value="QSG01357.1"/>
    <property type="molecule type" value="Genomic_DNA"/>
</dbReference>
<organism evidence="1 2">
    <name type="scientific">Natranaeroarchaeum sulfidigenes</name>
    <dbReference type="NCBI Taxonomy" id="2784880"/>
    <lineage>
        <taxon>Archaea</taxon>
        <taxon>Methanobacteriati</taxon>
        <taxon>Methanobacteriota</taxon>
        <taxon>Stenosarchaea group</taxon>
        <taxon>Halobacteria</taxon>
        <taxon>Halobacteriales</taxon>
        <taxon>Natronoarchaeaceae</taxon>
        <taxon>Natranaeroarchaeum</taxon>
    </lineage>
</organism>
<proteinExistence type="predicted"/>
<protein>
    <submittedName>
        <fullName evidence="1">Uncharacterized protein</fullName>
    </submittedName>
</protein>
<dbReference type="Pfam" id="PF24433">
    <property type="entry name" value="DUF7556"/>
    <property type="match status" value="1"/>
</dbReference>
<reference evidence="1" key="1">
    <citation type="submission" date="2020-11" db="EMBL/GenBank/DDBJ databases">
        <title>Carbohydrate-dependent, anaerobic sulfur respiration: A novel catabolism in halophilic archaea.</title>
        <authorList>
            <person name="Sorokin D.Y."/>
            <person name="Messina E."/>
            <person name="Smedile F."/>
            <person name="La Cono V."/>
            <person name="Hallsworth J.E."/>
            <person name="Yakimov M.M."/>
        </authorList>
    </citation>
    <scope>NUCLEOTIDE SEQUENCE</scope>
    <source>
        <strain evidence="1">AArc-S</strain>
    </source>
</reference>
<evidence type="ECO:0000313" key="2">
    <source>
        <dbReference type="Proteomes" id="UP000663586"/>
    </source>
</evidence>
<dbReference type="Proteomes" id="UP000663586">
    <property type="component" value="Chromosome"/>
</dbReference>
<dbReference type="RefSeq" id="WP_238478488.1">
    <property type="nucleotide sequence ID" value="NZ_CP064786.1"/>
</dbReference>
<keyword evidence="2" id="KW-1185">Reference proteome</keyword>
<sequence>MSTSGYSESLADTCEVVGTIDGDGHEDEYVIADITRDGAWISIDLADAVKLDAMR</sequence>
<gene>
    <name evidence="1" type="ORF">AArcS_0117</name>
</gene>
<dbReference type="InterPro" id="IPR055978">
    <property type="entry name" value="DUF7556"/>
</dbReference>
<dbReference type="GeneID" id="70683505"/>
<dbReference type="AlphaFoldDB" id="A0A897ML90"/>
<evidence type="ECO:0000313" key="1">
    <source>
        <dbReference type="EMBL" id="QSG01357.1"/>
    </source>
</evidence>